<accession>A0A4Y9YVL1</accession>
<dbReference type="PANTHER" id="PTHR46018:SF2">
    <property type="entry name" value="ZINC PHOSPHODIESTERASE ELAC PROTEIN 1"/>
    <property type="match status" value="1"/>
</dbReference>
<dbReference type="AlphaFoldDB" id="A0A4Y9YVL1"/>
<dbReference type="InterPro" id="IPR036866">
    <property type="entry name" value="RibonucZ/Hydroxyglut_hydro"/>
</dbReference>
<feature type="compositionally biased region" description="Basic and acidic residues" evidence="1">
    <location>
        <begin position="299"/>
        <end position="313"/>
    </location>
</feature>
<sequence>MGIPTLLRNVLGIHHPDSPADKVLKVNIYGPAGLRSMLRTIFALTHTRTAEAYAVHELLSPGDPITPCEPPHIRHSSEAPGRDIMCDDDGFWRNIASGHSPRGEVIVQAGPILHRDPCIGYIFHEPPNGPPFPEPRKIVVLGDTSSATDLTPLISSTPGRISLLVHESTDAWIPPNIDTSLAARRSPELVKQKCLEHGHSTPLQAGQCAGQWDAERLVLNHIGSRFPAPSFAEPRSKKYRTAIMREIERQATEAWNTTPSVLPPRVEEGQIQQRQAIAASDFMSVHIPVHGTGPPSEYNGRRGDNPKRGSNWDKRRRMNT</sequence>
<dbReference type="GO" id="GO:0005634">
    <property type="term" value="C:nucleus"/>
    <property type="evidence" value="ECO:0007669"/>
    <property type="project" value="TreeGrafter"/>
</dbReference>
<evidence type="ECO:0000313" key="2">
    <source>
        <dbReference type="EMBL" id="TFY65703.1"/>
    </source>
</evidence>
<gene>
    <name evidence="2" type="ORF">EVG20_g5386</name>
</gene>
<organism evidence="2 3">
    <name type="scientific">Dentipellis fragilis</name>
    <dbReference type="NCBI Taxonomy" id="205917"/>
    <lineage>
        <taxon>Eukaryota</taxon>
        <taxon>Fungi</taxon>
        <taxon>Dikarya</taxon>
        <taxon>Basidiomycota</taxon>
        <taxon>Agaricomycotina</taxon>
        <taxon>Agaricomycetes</taxon>
        <taxon>Russulales</taxon>
        <taxon>Hericiaceae</taxon>
        <taxon>Dentipellis</taxon>
    </lineage>
</organism>
<feature type="region of interest" description="Disordered" evidence="1">
    <location>
        <begin position="287"/>
        <end position="320"/>
    </location>
</feature>
<dbReference type="PANTHER" id="PTHR46018">
    <property type="entry name" value="ZINC PHOSPHODIESTERASE ELAC PROTEIN 1"/>
    <property type="match status" value="1"/>
</dbReference>
<name>A0A4Y9YVL1_9AGAM</name>
<comment type="caution">
    <text evidence="2">The sequence shown here is derived from an EMBL/GenBank/DDBJ whole genome shotgun (WGS) entry which is preliminary data.</text>
</comment>
<dbReference type="Proteomes" id="UP000298327">
    <property type="component" value="Unassembled WGS sequence"/>
</dbReference>
<proteinExistence type="predicted"/>
<dbReference type="SUPFAM" id="SSF56281">
    <property type="entry name" value="Metallo-hydrolase/oxidoreductase"/>
    <property type="match status" value="1"/>
</dbReference>
<keyword evidence="3" id="KW-1185">Reference proteome</keyword>
<dbReference type="Gene3D" id="3.60.15.10">
    <property type="entry name" value="Ribonuclease Z/Hydroxyacylglutathione hydrolase-like"/>
    <property type="match status" value="1"/>
</dbReference>
<evidence type="ECO:0000313" key="3">
    <source>
        <dbReference type="Proteomes" id="UP000298327"/>
    </source>
</evidence>
<protein>
    <recommendedName>
        <fullName evidence="4">Metallo-beta-lactamase domain-containing protein</fullName>
    </recommendedName>
</protein>
<dbReference type="STRING" id="205917.A0A4Y9YVL1"/>
<dbReference type="GO" id="GO:0042781">
    <property type="term" value="F:3'-tRNA processing endoribonuclease activity"/>
    <property type="evidence" value="ECO:0007669"/>
    <property type="project" value="TreeGrafter"/>
</dbReference>
<evidence type="ECO:0008006" key="4">
    <source>
        <dbReference type="Google" id="ProtNLM"/>
    </source>
</evidence>
<evidence type="ECO:0000256" key="1">
    <source>
        <dbReference type="SAM" id="MobiDB-lite"/>
    </source>
</evidence>
<dbReference type="OrthoDB" id="527344at2759"/>
<dbReference type="EMBL" id="SEOQ01000316">
    <property type="protein sequence ID" value="TFY65703.1"/>
    <property type="molecule type" value="Genomic_DNA"/>
</dbReference>
<reference evidence="2 3" key="1">
    <citation type="submission" date="2019-02" db="EMBL/GenBank/DDBJ databases">
        <title>Genome sequencing of the rare red list fungi Dentipellis fragilis.</title>
        <authorList>
            <person name="Buettner E."/>
            <person name="Kellner H."/>
        </authorList>
    </citation>
    <scope>NUCLEOTIDE SEQUENCE [LARGE SCALE GENOMIC DNA]</scope>
    <source>
        <strain evidence="2 3">DSM 105465</strain>
    </source>
</reference>